<evidence type="ECO:0000313" key="1">
    <source>
        <dbReference type="EMBL" id="MUI15983.1"/>
    </source>
</evidence>
<proteinExistence type="predicted"/>
<keyword evidence="2" id="KW-1185">Reference proteome</keyword>
<dbReference type="RefSeq" id="WP_155711604.1">
    <property type="nucleotide sequence ID" value="NZ_BMWU01000015.1"/>
</dbReference>
<organism evidence="1 2">
    <name type="scientific">Pseudoduganella dura</name>
    <dbReference type="NCBI Taxonomy" id="321982"/>
    <lineage>
        <taxon>Bacteria</taxon>
        <taxon>Pseudomonadati</taxon>
        <taxon>Pseudomonadota</taxon>
        <taxon>Betaproteobacteria</taxon>
        <taxon>Burkholderiales</taxon>
        <taxon>Oxalobacteraceae</taxon>
        <taxon>Telluria group</taxon>
        <taxon>Pseudoduganella</taxon>
    </lineage>
</organism>
<dbReference type="Proteomes" id="UP000431684">
    <property type="component" value="Unassembled WGS sequence"/>
</dbReference>
<dbReference type="AlphaFoldDB" id="A0A6I3XNF1"/>
<dbReference type="OrthoDB" id="7284504at2"/>
<name>A0A6I3XNF1_9BURK</name>
<comment type="caution">
    <text evidence="1">The sequence shown here is derived from an EMBL/GenBank/DDBJ whole genome shotgun (WGS) entry which is preliminary data.</text>
</comment>
<dbReference type="EMBL" id="WNWM01000002">
    <property type="protein sequence ID" value="MUI15983.1"/>
    <property type="molecule type" value="Genomic_DNA"/>
</dbReference>
<reference evidence="1 2" key="1">
    <citation type="submission" date="2019-11" db="EMBL/GenBank/DDBJ databases">
        <title>Draft Genome Sequences of Six Type Strains of the Genus Massilia.</title>
        <authorList>
            <person name="Miess H."/>
            <person name="Frediansyah A."/>
            <person name="Goeker M."/>
            <person name="Gross H."/>
        </authorList>
    </citation>
    <scope>NUCLEOTIDE SEQUENCE [LARGE SCALE GENOMIC DNA]</scope>
    <source>
        <strain evidence="1 2">DSM 17513</strain>
    </source>
</reference>
<accession>A0A6I3XNF1</accession>
<protein>
    <submittedName>
        <fullName evidence="1">Uncharacterized protein</fullName>
    </submittedName>
</protein>
<evidence type="ECO:0000313" key="2">
    <source>
        <dbReference type="Proteomes" id="UP000431684"/>
    </source>
</evidence>
<gene>
    <name evidence="1" type="ORF">GJV26_26495</name>
</gene>
<sequence length="103" mass="11795">MRFYIHVLSVALCAIPLQGLCSPKQLPRDIRVFAANAQACEHLGGEYDGELPVERKREIERNVRKYCGAASRQLPILRTKYKRDPAMLEIIRQHANEAVTDYL</sequence>